<evidence type="ECO:0008006" key="5">
    <source>
        <dbReference type="Google" id="ProtNLM"/>
    </source>
</evidence>
<feature type="compositionally biased region" description="Basic and acidic residues" evidence="1">
    <location>
        <begin position="87"/>
        <end position="96"/>
    </location>
</feature>
<dbReference type="AlphaFoldDB" id="A0A8J5SKK9"/>
<feature type="chain" id="PRO_5035186117" description="Secreted protein" evidence="2">
    <location>
        <begin position="26"/>
        <end position="102"/>
    </location>
</feature>
<keyword evidence="4" id="KW-1185">Reference proteome</keyword>
<gene>
    <name evidence="3" type="ORF">GUJ93_ZPchr0004g40177</name>
</gene>
<evidence type="ECO:0000313" key="3">
    <source>
        <dbReference type="EMBL" id="KAG8066022.1"/>
    </source>
</evidence>
<organism evidence="3 4">
    <name type="scientific">Zizania palustris</name>
    <name type="common">Northern wild rice</name>
    <dbReference type="NCBI Taxonomy" id="103762"/>
    <lineage>
        <taxon>Eukaryota</taxon>
        <taxon>Viridiplantae</taxon>
        <taxon>Streptophyta</taxon>
        <taxon>Embryophyta</taxon>
        <taxon>Tracheophyta</taxon>
        <taxon>Spermatophyta</taxon>
        <taxon>Magnoliopsida</taxon>
        <taxon>Liliopsida</taxon>
        <taxon>Poales</taxon>
        <taxon>Poaceae</taxon>
        <taxon>BOP clade</taxon>
        <taxon>Oryzoideae</taxon>
        <taxon>Oryzeae</taxon>
        <taxon>Zizaniinae</taxon>
        <taxon>Zizania</taxon>
    </lineage>
</organism>
<dbReference type="Proteomes" id="UP000729402">
    <property type="component" value="Unassembled WGS sequence"/>
</dbReference>
<keyword evidence="2" id="KW-0732">Signal</keyword>
<feature type="signal peptide" evidence="2">
    <location>
        <begin position="1"/>
        <end position="25"/>
    </location>
</feature>
<protein>
    <recommendedName>
        <fullName evidence="5">Secreted protein</fullName>
    </recommendedName>
</protein>
<dbReference type="EMBL" id="JAAALK010000285">
    <property type="protein sequence ID" value="KAG8066022.1"/>
    <property type="molecule type" value="Genomic_DNA"/>
</dbReference>
<evidence type="ECO:0000313" key="4">
    <source>
        <dbReference type="Proteomes" id="UP000729402"/>
    </source>
</evidence>
<reference evidence="3" key="1">
    <citation type="journal article" date="2021" name="bioRxiv">
        <title>Whole Genome Assembly and Annotation of Northern Wild Rice, Zizania palustris L., Supports a Whole Genome Duplication in the Zizania Genus.</title>
        <authorList>
            <person name="Haas M."/>
            <person name="Kono T."/>
            <person name="Macchietto M."/>
            <person name="Millas R."/>
            <person name="McGilp L."/>
            <person name="Shao M."/>
            <person name="Duquette J."/>
            <person name="Hirsch C.N."/>
            <person name="Kimball J."/>
        </authorList>
    </citation>
    <scope>NUCLEOTIDE SEQUENCE</scope>
    <source>
        <tissue evidence="3">Fresh leaf tissue</tissue>
    </source>
</reference>
<feature type="region of interest" description="Disordered" evidence="1">
    <location>
        <begin position="65"/>
        <end position="102"/>
    </location>
</feature>
<feature type="compositionally biased region" description="Polar residues" evidence="1">
    <location>
        <begin position="65"/>
        <end position="76"/>
    </location>
</feature>
<sequence>MHVFVGSLLPHSLLCQCAVVAVCCALSHRESPTVTAQSSPCAAASSLSSAQYLPLVDGLTYSTNRVHSGSRSSVSDCNLPVCPSNRRSPERQVTERRHGKWA</sequence>
<accession>A0A8J5SKK9</accession>
<proteinExistence type="predicted"/>
<reference evidence="3" key="2">
    <citation type="submission" date="2021-02" db="EMBL/GenBank/DDBJ databases">
        <authorList>
            <person name="Kimball J.A."/>
            <person name="Haas M.W."/>
            <person name="Macchietto M."/>
            <person name="Kono T."/>
            <person name="Duquette J."/>
            <person name="Shao M."/>
        </authorList>
    </citation>
    <scope>NUCLEOTIDE SEQUENCE</scope>
    <source>
        <tissue evidence="3">Fresh leaf tissue</tissue>
    </source>
</reference>
<comment type="caution">
    <text evidence="3">The sequence shown here is derived from an EMBL/GenBank/DDBJ whole genome shotgun (WGS) entry which is preliminary data.</text>
</comment>
<evidence type="ECO:0000256" key="2">
    <source>
        <dbReference type="SAM" id="SignalP"/>
    </source>
</evidence>
<evidence type="ECO:0000256" key="1">
    <source>
        <dbReference type="SAM" id="MobiDB-lite"/>
    </source>
</evidence>
<name>A0A8J5SKK9_ZIZPA</name>